<dbReference type="RefSeq" id="WP_131151878.1">
    <property type="nucleotide sequence ID" value="NZ_SJTG01000004.1"/>
</dbReference>
<reference evidence="1 2" key="1">
    <citation type="submission" date="2019-02" db="EMBL/GenBank/DDBJ databases">
        <title>Dyella amyloliquefaciens sp. nov., isolated from forest soil.</title>
        <authorList>
            <person name="Gao Z.-H."/>
            <person name="Qiu L.-H."/>
        </authorList>
    </citation>
    <scope>NUCLEOTIDE SEQUENCE [LARGE SCALE GENOMIC DNA]</scope>
    <source>
        <strain evidence="1 2">KACC 12747</strain>
    </source>
</reference>
<protein>
    <submittedName>
        <fullName evidence="1">Uncharacterized protein</fullName>
    </submittedName>
</protein>
<name>A0A4R0YIB8_9GAMM</name>
<gene>
    <name evidence="1" type="ORF">EZM97_26375</name>
</gene>
<proteinExistence type="predicted"/>
<comment type="caution">
    <text evidence="1">The sequence shown here is derived from an EMBL/GenBank/DDBJ whole genome shotgun (WGS) entry which is preliminary data.</text>
</comment>
<dbReference type="Proteomes" id="UP000291822">
    <property type="component" value="Unassembled WGS sequence"/>
</dbReference>
<dbReference type="EMBL" id="SJTG01000004">
    <property type="protein sequence ID" value="TCI08180.1"/>
    <property type="molecule type" value="Genomic_DNA"/>
</dbReference>
<evidence type="ECO:0000313" key="1">
    <source>
        <dbReference type="EMBL" id="TCI08180.1"/>
    </source>
</evidence>
<sequence length="172" mass="18411">MAMILLIFHVTAIAQGAAKEVALGALAEAAYKQYAWVAVFGTTQPAGSVPLALESQVKLKEIFASDLARALKEDSQCAERSQEVCKIDFDILYDSQDPFAADLAFKLAPDGGSVEACFKDASGNQQCLTLVGGCDQGRERIADIIYPGHASLRQTLGLSQKPKGESCSNRRI</sequence>
<evidence type="ECO:0000313" key="2">
    <source>
        <dbReference type="Proteomes" id="UP000291822"/>
    </source>
</evidence>
<accession>A0A4R0YIB8</accession>
<dbReference type="AlphaFoldDB" id="A0A4R0YIB8"/>
<organism evidence="1 2">
    <name type="scientific">Dyella soli</name>
    <dbReference type="NCBI Taxonomy" id="522319"/>
    <lineage>
        <taxon>Bacteria</taxon>
        <taxon>Pseudomonadati</taxon>
        <taxon>Pseudomonadota</taxon>
        <taxon>Gammaproteobacteria</taxon>
        <taxon>Lysobacterales</taxon>
        <taxon>Rhodanobacteraceae</taxon>
        <taxon>Dyella</taxon>
    </lineage>
</organism>
<keyword evidence="2" id="KW-1185">Reference proteome</keyword>